<evidence type="ECO:0000256" key="1">
    <source>
        <dbReference type="SAM" id="Coils"/>
    </source>
</evidence>
<keyword evidence="1" id="KW-0175">Coiled coil</keyword>
<keyword evidence="3" id="KW-1185">Reference proteome</keyword>
<dbReference type="Proteomes" id="UP000663720">
    <property type="component" value="Chromosome"/>
</dbReference>
<accession>A0A975GFJ6</accession>
<dbReference type="EMBL" id="CP061799">
    <property type="protein sequence ID" value="QTA79244.1"/>
    <property type="molecule type" value="Genomic_DNA"/>
</dbReference>
<dbReference type="KEGG" id="dli:dnl_15000"/>
<protein>
    <submittedName>
        <fullName evidence="2">Uncharacterized protein</fullName>
    </submittedName>
</protein>
<name>A0A975GFJ6_9BACT</name>
<organism evidence="2 3">
    <name type="scientific">Desulfonema limicola</name>
    <dbReference type="NCBI Taxonomy" id="45656"/>
    <lineage>
        <taxon>Bacteria</taxon>
        <taxon>Pseudomonadati</taxon>
        <taxon>Thermodesulfobacteriota</taxon>
        <taxon>Desulfobacteria</taxon>
        <taxon>Desulfobacterales</taxon>
        <taxon>Desulfococcaceae</taxon>
        <taxon>Desulfonema</taxon>
    </lineage>
</organism>
<feature type="coiled-coil region" evidence="1">
    <location>
        <begin position="32"/>
        <end position="59"/>
    </location>
</feature>
<gene>
    <name evidence="2" type="ORF">dnl_15000</name>
</gene>
<dbReference type="AlphaFoldDB" id="A0A975GFJ6"/>
<dbReference type="RefSeq" id="WP_207691012.1">
    <property type="nucleotide sequence ID" value="NZ_CP061799.1"/>
</dbReference>
<reference evidence="2" key="1">
    <citation type="journal article" date="2021" name="Microb. Physiol.">
        <title>Proteogenomic Insights into the Physiology of Marine, Sulfate-Reducing, Filamentous Desulfonema limicola and Desulfonema magnum.</title>
        <authorList>
            <person name="Schnaars V."/>
            <person name="Wohlbrand L."/>
            <person name="Scheve S."/>
            <person name="Hinrichs C."/>
            <person name="Reinhardt R."/>
            <person name="Rabus R."/>
        </authorList>
    </citation>
    <scope>NUCLEOTIDE SEQUENCE</scope>
    <source>
        <strain evidence="2">5ac10</strain>
    </source>
</reference>
<evidence type="ECO:0000313" key="3">
    <source>
        <dbReference type="Proteomes" id="UP000663720"/>
    </source>
</evidence>
<proteinExistence type="predicted"/>
<evidence type="ECO:0000313" key="2">
    <source>
        <dbReference type="EMBL" id="QTA79244.1"/>
    </source>
</evidence>
<sequence>MSIRLVAIDLYRLIKEVETLEKKIEKAPFDKKEALKDQLRRLKTERDRMRRMLEGKKDSL</sequence>